<feature type="domain" description="DUF4378" evidence="2">
    <location>
        <begin position="325"/>
        <end position="486"/>
    </location>
</feature>
<dbReference type="PANTHER" id="PTHR40836">
    <property type="entry name" value="RB1-INDUCIBLE COILED-COIL PROTEIN"/>
    <property type="match status" value="1"/>
</dbReference>
<protein>
    <recommendedName>
        <fullName evidence="2">DUF4378 domain-containing protein</fullName>
    </recommendedName>
</protein>
<reference evidence="3" key="1">
    <citation type="submission" date="2020-07" db="EMBL/GenBank/DDBJ databases">
        <authorList>
            <person name="Lin J."/>
        </authorList>
    </citation>
    <scope>NUCLEOTIDE SEQUENCE</scope>
</reference>
<feature type="region of interest" description="Disordered" evidence="1">
    <location>
        <begin position="18"/>
        <end position="41"/>
    </location>
</feature>
<accession>A0A6V7PIE5</accession>
<feature type="region of interest" description="Disordered" evidence="1">
    <location>
        <begin position="207"/>
        <end position="271"/>
    </location>
</feature>
<dbReference type="PANTHER" id="PTHR40836:SF4">
    <property type="entry name" value="RB1-INDUCIBLE COILED-COIL PROTEIN"/>
    <property type="match status" value="1"/>
</dbReference>
<dbReference type="Pfam" id="PF14309">
    <property type="entry name" value="DUF4378"/>
    <property type="match status" value="1"/>
</dbReference>
<evidence type="ECO:0000256" key="1">
    <source>
        <dbReference type="SAM" id="MobiDB-lite"/>
    </source>
</evidence>
<sequence>MEEFLEEVKRKIKYEVQEKYRSNERKRGSRNDTLFSERSADPKQIAHEIAKRIRESVTRDVGKKLARFESIESHRSDFRRDTRRILEERLKHVLENEIDLEDETSAPTRNKGRAKSLRDFSNIGCSISRHKRDVELSDSSRNLLRSFSAPVPGSAFGKLLLEDQHILTGVHIRRKHELSEKTSREVKKSRRENLNLRGRVLNLKENFKLFGKKPNSSKNPAVSNRNSPKDNATEVPPSPASISSSSHDEPRTPDNPSPVSPLEVQLTDSQPSQSFVEDLNFDFPELNDQLEQVENEEPEESTTKEETETETENLYEMFEVKSDDEAYIRDILIAAGFYEDRYSNYKSPRSEAPTSSIQYRVFEEVEEAYNRLAKIENEDSLVDHKMLFDLVNEALQSVIDNPRNCNSTLRRWILERAHAPRGKELLSDLWCQIRTFRDLPMHEMQTMGGVTARDAKLAPRSRKFYDNIDSSGKKIEFAILGELIDEFVQEMWLDGAANELHSL</sequence>
<dbReference type="EMBL" id="LR862148">
    <property type="protein sequence ID" value="CAD1830640.1"/>
    <property type="molecule type" value="Genomic_DNA"/>
</dbReference>
<proteinExistence type="predicted"/>
<gene>
    <name evidence="3" type="ORF">CB5_LOCUS13851</name>
</gene>
<dbReference type="AlphaFoldDB" id="A0A6V7PIE5"/>
<evidence type="ECO:0000259" key="2">
    <source>
        <dbReference type="Pfam" id="PF14309"/>
    </source>
</evidence>
<dbReference type="InterPro" id="IPR025486">
    <property type="entry name" value="DUF4378"/>
</dbReference>
<feature type="compositionally biased region" description="Basic and acidic residues" evidence="1">
    <location>
        <begin position="18"/>
        <end position="30"/>
    </location>
</feature>
<evidence type="ECO:0000313" key="3">
    <source>
        <dbReference type="EMBL" id="CAD1830640.1"/>
    </source>
</evidence>
<feature type="compositionally biased region" description="Polar residues" evidence="1">
    <location>
        <begin position="214"/>
        <end position="226"/>
    </location>
</feature>
<name>A0A6V7PIE5_ANACO</name>
<organism evidence="3">
    <name type="scientific">Ananas comosus var. bracteatus</name>
    <name type="common">red pineapple</name>
    <dbReference type="NCBI Taxonomy" id="296719"/>
    <lineage>
        <taxon>Eukaryota</taxon>
        <taxon>Viridiplantae</taxon>
        <taxon>Streptophyta</taxon>
        <taxon>Embryophyta</taxon>
        <taxon>Tracheophyta</taxon>
        <taxon>Spermatophyta</taxon>
        <taxon>Magnoliopsida</taxon>
        <taxon>Liliopsida</taxon>
        <taxon>Poales</taxon>
        <taxon>Bromeliaceae</taxon>
        <taxon>Bromelioideae</taxon>
        <taxon>Ananas</taxon>
    </lineage>
</organism>